<feature type="region of interest" description="Disordered" evidence="4">
    <location>
        <begin position="169"/>
        <end position="217"/>
    </location>
</feature>
<name>A0A1E5VZ71_9POAL</name>
<dbReference type="GO" id="GO:0006353">
    <property type="term" value="P:DNA-templated transcription termination"/>
    <property type="evidence" value="ECO:0007669"/>
    <property type="project" value="UniProtKB-KW"/>
</dbReference>
<dbReference type="FunFam" id="1.25.70.10:FF:000016">
    <property type="entry name" value="Mitochondrial transcription termination factor-like"/>
    <property type="match status" value="1"/>
</dbReference>
<comment type="similarity">
    <text evidence="1">Belongs to the mTERF family.</text>
</comment>
<evidence type="ECO:0000256" key="3">
    <source>
        <dbReference type="ARBA" id="ARBA00022946"/>
    </source>
</evidence>
<keyword evidence="2" id="KW-0804">Transcription</keyword>
<dbReference type="OrthoDB" id="693830at2759"/>
<protein>
    <recommendedName>
        <fullName evidence="7">Transcription termination factor MTEF1, chloroplastic</fullName>
    </recommendedName>
</protein>
<keyword evidence="2" id="KW-0806">Transcription termination</keyword>
<dbReference type="EMBL" id="LWDX02025719">
    <property type="protein sequence ID" value="OEL30429.1"/>
    <property type="molecule type" value="Genomic_DNA"/>
</dbReference>
<keyword evidence="2" id="KW-0805">Transcription regulation</keyword>
<proteinExistence type="inferred from homology"/>
<evidence type="ECO:0000256" key="1">
    <source>
        <dbReference type="ARBA" id="ARBA00007692"/>
    </source>
</evidence>
<gene>
    <name evidence="5" type="ORF">BAE44_0008552</name>
</gene>
<evidence type="ECO:0000256" key="2">
    <source>
        <dbReference type="ARBA" id="ARBA00022472"/>
    </source>
</evidence>
<organism evidence="5 6">
    <name type="scientific">Dichanthelium oligosanthes</name>
    <dbReference type="NCBI Taxonomy" id="888268"/>
    <lineage>
        <taxon>Eukaryota</taxon>
        <taxon>Viridiplantae</taxon>
        <taxon>Streptophyta</taxon>
        <taxon>Embryophyta</taxon>
        <taxon>Tracheophyta</taxon>
        <taxon>Spermatophyta</taxon>
        <taxon>Magnoliopsida</taxon>
        <taxon>Liliopsida</taxon>
        <taxon>Poales</taxon>
        <taxon>Poaceae</taxon>
        <taxon>PACMAD clade</taxon>
        <taxon>Panicoideae</taxon>
        <taxon>Panicodae</taxon>
        <taxon>Paniceae</taxon>
        <taxon>Dichantheliinae</taxon>
        <taxon>Dichanthelium</taxon>
    </lineage>
</organism>
<dbReference type="GO" id="GO:0003676">
    <property type="term" value="F:nucleic acid binding"/>
    <property type="evidence" value="ECO:0007669"/>
    <property type="project" value="InterPro"/>
</dbReference>
<keyword evidence="3" id="KW-0809">Transit peptide</keyword>
<dbReference type="InterPro" id="IPR038538">
    <property type="entry name" value="MTERF_sf"/>
</dbReference>
<evidence type="ECO:0008006" key="7">
    <source>
        <dbReference type="Google" id="ProtNLM"/>
    </source>
</evidence>
<dbReference type="InterPro" id="IPR003690">
    <property type="entry name" value="MTERF"/>
</dbReference>
<evidence type="ECO:0000256" key="4">
    <source>
        <dbReference type="SAM" id="MobiDB-lite"/>
    </source>
</evidence>
<evidence type="ECO:0000313" key="5">
    <source>
        <dbReference type="EMBL" id="OEL30429.1"/>
    </source>
</evidence>
<dbReference type="Proteomes" id="UP000095767">
    <property type="component" value="Unassembled WGS sequence"/>
</dbReference>
<dbReference type="Gene3D" id="1.25.70.10">
    <property type="entry name" value="Transcription termination factor 3, mitochondrial"/>
    <property type="match status" value="1"/>
</dbReference>
<comment type="caution">
    <text evidence="5">The sequence shown here is derived from an EMBL/GenBank/DDBJ whole genome shotgun (WGS) entry which is preliminary data.</text>
</comment>
<dbReference type="AlphaFoldDB" id="A0A1E5VZ71"/>
<accession>A0A1E5VZ71</accession>
<sequence length="217" mass="23434">MNHLRSRFSPLLYTRCSLPITPASLLLLSLHRLLSATATPPKSFAVEEYLVSTCGLTRAQALKASKKLAHLRSPSKPDAVIAFLSALGLSRPGIAALVASDPRFLCASVSKTLAPRVTELSHLGLSRAQMARLVPLARTSFRRRGLGPNLAFWLPVMGSFENVLTAHGSQAEIQPPRKRHREGGQAQPGPPPAVRRTCVRFPPFIPAPGSRGDDQTP</sequence>
<reference evidence="5 6" key="1">
    <citation type="submission" date="2016-09" db="EMBL/GenBank/DDBJ databases">
        <title>The draft genome of Dichanthelium oligosanthes: A C3 panicoid grass species.</title>
        <authorList>
            <person name="Studer A.J."/>
            <person name="Schnable J.C."/>
            <person name="Brutnell T.P."/>
        </authorList>
    </citation>
    <scope>NUCLEOTIDE SEQUENCE [LARGE SCALE GENOMIC DNA]</scope>
    <source>
        <strain evidence="6">cv. Kellogg 1175</strain>
        <tissue evidence="5">Leaf</tissue>
    </source>
</reference>
<keyword evidence="6" id="KW-1185">Reference proteome</keyword>
<evidence type="ECO:0000313" key="6">
    <source>
        <dbReference type="Proteomes" id="UP000095767"/>
    </source>
</evidence>
<dbReference type="PANTHER" id="PTHR13068">
    <property type="entry name" value="CGI-12 PROTEIN-RELATED"/>
    <property type="match status" value="1"/>
</dbReference>
<dbReference type="STRING" id="888268.A0A1E5VZ71"/>
<dbReference type="PANTHER" id="PTHR13068:SF177">
    <property type="entry name" value="OS06G0224900 PROTEIN"/>
    <property type="match status" value="1"/>
</dbReference>